<name>A0ABX1HJP6_9BACT</name>
<dbReference type="InterPro" id="IPR051906">
    <property type="entry name" value="TolC-like"/>
</dbReference>
<evidence type="ECO:0000256" key="2">
    <source>
        <dbReference type="ARBA" id="ARBA00007613"/>
    </source>
</evidence>
<evidence type="ECO:0000313" key="10">
    <source>
        <dbReference type="Proteomes" id="UP000717634"/>
    </source>
</evidence>
<dbReference type="Proteomes" id="UP000717634">
    <property type="component" value="Unassembled WGS sequence"/>
</dbReference>
<keyword evidence="6" id="KW-0472">Membrane</keyword>
<protein>
    <submittedName>
        <fullName evidence="9">Outer membrane protein TolC</fullName>
    </submittedName>
</protein>
<feature type="signal peptide" evidence="8">
    <location>
        <begin position="1"/>
        <end position="23"/>
    </location>
</feature>
<dbReference type="InterPro" id="IPR003423">
    <property type="entry name" value="OMP_efflux"/>
</dbReference>
<dbReference type="SUPFAM" id="SSF56954">
    <property type="entry name" value="Outer membrane efflux proteins (OEP)"/>
    <property type="match status" value="1"/>
</dbReference>
<evidence type="ECO:0000313" key="9">
    <source>
        <dbReference type="EMBL" id="NKI89372.1"/>
    </source>
</evidence>
<keyword evidence="8" id="KW-0732">Signal</keyword>
<evidence type="ECO:0000256" key="8">
    <source>
        <dbReference type="SAM" id="SignalP"/>
    </source>
</evidence>
<reference evidence="9 10" key="1">
    <citation type="submission" date="2020-03" db="EMBL/GenBank/DDBJ databases">
        <title>Genomic Encyclopedia of Type Strains, Phase IV (KMG-V): Genome sequencing to study the core and pangenomes of soil and plant-associated prokaryotes.</title>
        <authorList>
            <person name="Whitman W."/>
        </authorList>
    </citation>
    <scope>NUCLEOTIDE SEQUENCE [LARGE SCALE GENOMIC DNA]</scope>
    <source>
        <strain evidence="9 10">1B</strain>
    </source>
</reference>
<accession>A0ABX1HJP6</accession>
<evidence type="ECO:0000256" key="7">
    <source>
        <dbReference type="ARBA" id="ARBA00023237"/>
    </source>
</evidence>
<dbReference type="PANTHER" id="PTHR30026:SF20">
    <property type="entry name" value="OUTER MEMBRANE PROTEIN TOLC"/>
    <property type="match status" value="1"/>
</dbReference>
<comment type="caution">
    <text evidence="9">The sequence shown here is derived from an EMBL/GenBank/DDBJ whole genome shotgun (WGS) entry which is preliminary data.</text>
</comment>
<dbReference type="PANTHER" id="PTHR30026">
    <property type="entry name" value="OUTER MEMBRANE PROTEIN TOLC"/>
    <property type="match status" value="1"/>
</dbReference>
<evidence type="ECO:0000256" key="5">
    <source>
        <dbReference type="ARBA" id="ARBA00022692"/>
    </source>
</evidence>
<comment type="subcellular location">
    <subcellularLocation>
        <location evidence="1">Cell outer membrane</location>
    </subcellularLocation>
</comment>
<comment type="similarity">
    <text evidence="2">Belongs to the outer membrane factor (OMF) (TC 1.B.17) family.</text>
</comment>
<keyword evidence="7" id="KW-0998">Cell outer membrane</keyword>
<organism evidence="9 10">
    <name type="scientific">Hymenobacter artigasi</name>
    <dbReference type="NCBI Taxonomy" id="2719616"/>
    <lineage>
        <taxon>Bacteria</taxon>
        <taxon>Pseudomonadati</taxon>
        <taxon>Bacteroidota</taxon>
        <taxon>Cytophagia</taxon>
        <taxon>Cytophagales</taxon>
        <taxon>Hymenobacteraceae</taxon>
        <taxon>Hymenobacter</taxon>
    </lineage>
</organism>
<evidence type="ECO:0000256" key="6">
    <source>
        <dbReference type="ARBA" id="ARBA00023136"/>
    </source>
</evidence>
<keyword evidence="10" id="KW-1185">Reference proteome</keyword>
<gene>
    <name evidence="9" type="ORF">HBN54_001967</name>
</gene>
<keyword evidence="5" id="KW-0812">Transmembrane</keyword>
<evidence type="ECO:0000256" key="3">
    <source>
        <dbReference type="ARBA" id="ARBA00022448"/>
    </source>
</evidence>
<evidence type="ECO:0000256" key="4">
    <source>
        <dbReference type="ARBA" id="ARBA00022452"/>
    </source>
</evidence>
<feature type="chain" id="PRO_5047504922" evidence="8">
    <location>
        <begin position="24"/>
        <end position="251"/>
    </location>
</feature>
<dbReference type="Gene3D" id="1.20.1600.10">
    <property type="entry name" value="Outer membrane efflux proteins (OEP)"/>
    <property type="match status" value="1"/>
</dbReference>
<keyword evidence="3" id="KW-0813">Transport</keyword>
<sequence>MMKPFVLLLLGLLGLVLPGLGQAAAPPPEAWQTAFFENPAVALPLLVAAAVQHSAALEAIKTDQRITHEDLQMARKAILSSIILSNNFGYGNIASVTVADQSLLPNAGTTSSQTHYSTAINLNLPLDRLLSRRNQINRQQLQYQKLEHLQQAQEDGLRQSIIELYQNVLLDHKVLALRQQAYYSAQINYQLAEKQFKAGEMLLGEVSQLNDRYINAAIEQQNARSRYETAFMVLEDFVGGKISVLMTAPAK</sequence>
<keyword evidence="4" id="KW-1134">Transmembrane beta strand</keyword>
<dbReference type="Pfam" id="PF02321">
    <property type="entry name" value="OEP"/>
    <property type="match status" value="1"/>
</dbReference>
<proteinExistence type="inferred from homology"/>
<dbReference type="EMBL" id="JAAVTK010000004">
    <property type="protein sequence ID" value="NKI89372.1"/>
    <property type="molecule type" value="Genomic_DNA"/>
</dbReference>
<evidence type="ECO:0000256" key="1">
    <source>
        <dbReference type="ARBA" id="ARBA00004442"/>
    </source>
</evidence>